<organism evidence="3 4">
    <name type="scientific">Dipteronia sinensis</name>
    <dbReference type="NCBI Taxonomy" id="43782"/>
    <lineage>
        <taxon>Eukaryota</taxon>
        <taxon>Viridiplantae</taxon>
        <taxon>Streptophyta</taxon>
        <taxon>Embryophyta</taxon>
        <taxon>Tracheophyta</taxon>
        <taxon>Spermatophyta</taxon>
        <taxon>Magnoliopsida</taxon>
        <taxon>eudicotyledons</taxon>
        <taxon>Gunneridae</taxon>
        <taxon>Pentapetalae</taxon>
        <taxon>rosids</taxon>
        <taxon>malvids</taxon>
        <taxon>Sapindales</taxon>
        <taxon>Sapindaceae</taxon>
        <taxon>Hippocastanoideae</taxon>
        <taxon>Acereae</taxon>
        <taxon>Dipteronia</taxon>
    </lineage>
</organism>
<dbReference type="Proteomes" id="UP001281410">
    <property type="component" value="Unassembled WGS sequence"/>
</dbReference>
<feature type="signal peptide" evidence="2">
    <location>
        <begin position="1"/>
        <end position="18"/>
    </location>
</feature>
<name>A0AAE0AF68_9ROSI</name>
<keyword evidence="2" id="KW-0732">Signal</keyword>
<keyword evidence="1" id="KW-0472">Membrane</keyword>
<keyword evidence="1" id="KW-0812">Transmembrane</keyword>
<keyword evidence="1" id="KW-1133">Transmembrane helix</keyword>
<proteinExistence type="predicted"/>
<feature type="chain" id="PRO_5042286563" description="Secreted protein" evidence="2">
    <location>
        <begin position="19"/>
        <end position="103"/>
    </location>
</feature>
<comment type="caution">
    <text evidence="3">The sequence shown here is derived from an EMBL/GenBank/DDBJ whole genome shotgun (WGS) entry which is preliminary data.</text>
</comment>
<gene>
    <name evidence="3" type="ORF">Dsin_017124</name>
</gene>
<keyword evidence="4" id="KW-1185">Reference proteome</keyword>
<reference evidence="3" key="1">
    <citation type="journal article" date="2023" name="Plant J.">
        <title>Genome sequences and population genomics provide insights into the demographic history, inbreeding, and mutation load of two 'living fossil' tree species of Dipteronia.</title>
        <authorList>
            <person name="Feng Y."/>
            <person name="Comes H.P."/>
            <person name="Chen J."/>
            <person name="Zhu S."/>
            <person name="Lu R."/>
            <person name="Zhang X."/>
            <person name="Li P."/>
            <person name="Qiu J."/>
            <person name="Olsen K.M."/>
            <person name="Qiu Y."/>
        </authorList>
    </citation>
    <scope>NUCLEOTIDE SEQUENCE</scope>
    <source>
        <strain evidence="3">NBL</strain>
    </source>
</reference>
<evidence type="ECO:0008006" key="5">
    <source>
        <dbReference type="Google" id="ProtNLM"/>
    </source>
</evidence>
<evidence type="ECO:0000256" key="1">
    <source>
        <dbReference type="SAM" id="Phobius"/>
    </source>
</evidence>
<protein>
    <recommendedName>
        <fullName evidence="5">Secreted protein</fullName>
    </recommendedName>
</protein>
<sequence length="103" mass="11521">MFNPRCCWFVMVVSLCSAASLFCGVLVCLGACLGFKKKKGRSTVFRDGVESGWRQLCCLVSEAWVVLAWWQLCSLGFYCRSDLVVLLLLCFPQTMISSCSLFP</sequence>
<evidence type="ECO:0000313" key="3">
    <source>
        <dbReference type="EMBL" id="KAK3212418.1"/>
    </source>
</evidence>
<evidence type="ECO:0000256" key="2">
    <source>
        <dbReference type="SAM" id="SignalP"/>
    </source>
</evidence>
<dbReference type="AlphaFoldDB" id="A0AAE0AF68"/>
<dbReference type="EMBL" id="JANJYJ010000005">
    <property type="protein sequence ID" value="KAK3212418.1"/>
    <property type="molecule type" value="Genomic_DNA"/>
</dbReference>
<accession>A0AAE0AF68</accession>
<evidence type="ECO:0000313" key="4">
    <source>
        <dbReference type="Proteomes" id="UP001281410"/>
    </source>
</evidence>
<feature type="transmembrane region" description="Helical" evidence="1">
    <location>
        <begin position="12"/>
        <end position="35"/>
    </location>
</feature>